<sequence>MENTATALPLLDLFGEQVIIQRRSFERRPRRKASHARVFQLGFLDILEMSDAELEALRTRDEITDDYVEWMREYLLKITLRQIIHPQVSEQNWREAMDWVLSDEVHPFSFRVCCEAMMCDFEDVRATTLKIAAKELFK</sequence>
<reference evidence="1 2" key="1">
    <citation type="submission" date="2015-05" db="EMBL/GenBank/DDBJ databases">
        <title>A genomic and transcriptomic approach to investigate the blue pigment phenotype in Pseudomonas fluorescens.</title>
        <authorList>
            <person name="Andreani N.A."/>
            <person name="Cardazzo B."/>
        </authorList>
    </citation>
    <scope>NUCLEOTIDE SEQUENCE [LARGE SCALE GENOMIC DNA]</scope>
    <source>
        <strain evidence="1 2">Ps_22</strain>
    </source>
</reference>
<accession>A0A109LKX6</accession>
<dbReference type="Proteomes" id="UP000061348">
    <property type="component" value="Unassembled WGS sequence"/>
</dbReference>
<dbReference type="RefSeq" id="WP_013100876.1">
    <property type="nucleotide sequence ID" value="NZ_LCYA01000048.1"/>
</dbReference>
<name>A0A109LKX6_PSEFL</name>
<dbReference type="PATRIC" id="fig|294.194.peg.1119"/>
<gene>
    <name evidence="1" type="ORF">PFLmoz3_00971</name>
</gene>
<protein>
    <submittedName>
        <fullName evidence="1">Uncharacterized protein</fullName>
    </submittedName>
</protein>
<dbReference type="EMBL" id="LCYA01000048">
    <property type="protein sequence ID" value="KWV89335.1"/>
    <property type="molecule type" value="Genomic_DNA"/>
</dbReference>
<dbReference type="AlphaFoldDB" id="A0A109LKX6"/>
<evidence type="ECO:0000313" key="1">
    <source>
        <dbReference type="EMBL" id="KWV89335.1"/>
    </source>
</evidence>
<proteinExistence type="predicted"/>
<comment type="caution">
    <text evidence="1">The sequence shown here is derived from an EMBL/GenBank/DDBJ whole genome shotgun (WGS) entry which is preliminary data.</text>
</comment>
<organism evidence="1 2">
    <name type="scientific">Pseudomonas fluorescens</name>
    <dbReference type="NCBI Taxonomy" id="294"/>
    <lineage>
        <taxon>Bacteria</taxon>
        <taxon>Pseudomonadati</taxon>
        <taxon>Pseudomonadota</taxon>
        <taxon>Gammaproteobacteria</taxon>
        <taxon>Pseudomonadales</taxon>
        <taxon>Pseudomonadaceae</taxon>
        <taxon>Pseudomonas</taxon>
    </lineage>
</organism>
<evidence type="ECO:0000313" key="2">
    <source>
        <dbReference type="Proteomes" id="UP000061348"/>
    </source>
</evidence>